<dbReference type="Proteomes" id="UP000299102">
    <property type="component" value="Unassembled WGS sequence"/>
</dbReference>
<organism evidence="2 3">
    <name type="scientific">Eumeta variegata</name>
    <name type="common">Bagworm moth</name>
    <name type="synonym">Eumeta japonica</name>
    <dbReference type="NCBI Taxonomy" id="151549"/>
    <lineage>
        <taxon>Eukaryota</taxon>
        <taxon>Metazoa</taxon>
        <taxon>Ecdysozoa</taxon>
        <taxon>Arthropoda</taxon>
        <taxon>Hexapoda</taxon>
        <taxon>Insecta</taxon>
        <taxon>Pterygota</taxon>
        <taxon>Neoptera</taxon>
        <taxon>Endopterygota</taxon>
        <taxon>Lepidoptera</taxon>
        <taxon>Glossata</taxon>
        <taxon>Ditrysia</taxon>
        <taxon>Tineoidea</taxon>
        <taxon>Psychidae</taxon>
        <taxon>Oiketicinae</taxon>
        <taxon>Eumeta</taxon>
    </lineage>
</organism>
<dbReference type="AlphaFoldDB" id="A0A4C1XKC8"/>
<protein>
    <submittedName>
        <fullName evidence="2">Uncharacterized protein</fullName>
    </submittedName>
</protein>
<sequence>MNKDKRAHPQAAKDNFLQQRLSPPHDVPHPAIWAVAQRELLRLRRADNWQLPASRPLLNSSTLLFQSDNRQHLEYSALSMYATRRNAIIVVLNIF</sequence>
<proteinExistence type="predicted"/>
<feature type="region of interest" description="Disordered" evidence="1">
    <location>
        <begin position="1"/>
        <end position="23"/>
    </location>
</feature>
<evidence type="ECO:0000256" key="1">
    <source>
        <dbReference type="SAM" id="MobiDB-lite"/>
    </source>
</evidence>
<evidence type="ECO:0000313" key="2">
    <source>
        <dbReference type="EMBL" id="GBP63570.1"/>
    </source>
</evidence>
<accession>A0A4C1XKC8</accession>
<keyword evidence="3" id="KW-1185">Reference proteome</keyword>
<name>A0A4C1XKC8_EUMVA</name>
<dbReference type="EMBL" id="BGZK01000872">
    <property type="protein sequence ID" value="GBP63570.1"/>
    <property type="molecule type" value="Genomic_DNA"/>
</dbReference>
<gene>
    <name evidence="2" type="ORF">EVAR_61310_1</name>
</gene>
<comment type="caution">
    <text evidence="2">The sequence shown here is derived from an EMBL/GenBank/DDBJ whole genome shotgun (WGS) entry which is preliminary data.</text>
</comment>
<reference evidence="2 3" key="1">
    <citation type="journal article" date="2019" name="Commun. Biol.">
        <title>The bagworm genome reveals a unique fibroin gene that provides high tensile strength.</title>
        <authorList>
            <person name="Kono N."/>
            <person name="Nakamura H."/>
            <person name="Ohtoshi R."/>
            <person name="Tomita M."/>
            <person name="Numata K."/>
            <person name="Arakawa K."/>
        </authorList>
    </citation>
    <scope>NUCLEOTIDE SEQUENCE [LARGE SCALE GENOMIC DNA]</scope>
</reference>
<evidence type="ECO:0000313" key="3">
    <source>
        <dbReference type="Proteomes" id="UP000299102"/>
    </source>
</evidence>